<reference evidence="2" key="1">
    <citation type="journal article" date="2013" name="Nat. Genet.">
        <title>The duck genome and transcriptome provide insight into an avian influenza virus reservoir species.</title>
        <authorList>
            <person name="Huang Y."/>
            <person name="Li Y."/>
            <person name="Burt D.W."/>
            <person name="Chen H."/>
            <person name="Zhang Y."/>
            <person name="Qian W."/>
            <person name="Kim H."/>
            <person name="Gan S."/>
            <person name="Zhao Y."/>
            <person name="Li J."/>
            <person name="Yi K."/>
            <person name="Feng H."/>
            <person name="Zhu P."/>
            <person name="Li B."/>
            <person name="Liu Q."/>
            <person name="Fairley S."/>
            <person name="Magor K.E."/>
            <person name="Du Z."/>
            <person name="Hu X."/>
            <person name="Goodman L."/>
            <person name="Tafer H."/>
            <person name="Vignal A."/>
            <person name="Lee T."/>
            <person name="Kim K.W."/>
            <person name="Sheng Z."/>
            <person name="An Y."/>
            <person name="Searle S."/>
            <person name="Herrero J."/>
            <person name="Groenen M.A."/>
            <person name="Crooijmans R.P."/>
            <person name="Faraut T."/>
            <person name="Cai Q."/>
            <person name="Webster R.G."/>
            <person name="Aldridge J.R."/>
            <person name="Warren W.C."/>
            <person name="Bartschat S."/>
            <person name="Kehr S."/>
            <person name="Marz M."/>
            <person name="Stadler P.F."/>
            <person name="Smith J."/>
            <person name="Kraus R.H."/>
            <person name="Zhao Y."/>
            <person name="Ren L."/>
            <person name="Fei J."/>
            <person name="Morisson M."/>
            <person name="Kaiser P."/>
            <person name="Griffin D.K."/>
            <person name="Rao M."/>
            <person name="Pitel F."/>
            <person name="Wang J."/>
            <person name="Li N."/>
        </authorList>
    </citation>
    <scope>NUCLEOTIDE SEQUENCE [LARGE SCALE GENOMIC DNA]</scope>
</reference>
<dbReference type="EMBL" id="KB742668">
    <property type="protein sequence ID" value="EOB05722.1"/>
    <property type="molecule type" value="Genomic_DNA"/>
</dbReference>
<dbReference type="Proteomes" id="UP000296049">
    <property type="component" value="Unassembled WGS sequence"/>
</dbReference>
<name>R0K7G1_ANAPL</name>
<dbReference type="AlphaFoldDB" id="R0K7G1"/>
<sequence length="237" mass="26446">MTKKVSIQKSEHKCSPGGLPNPQNLILEVLFFSAHQDASRSYKDFCFSYAYGELTTSSSYFDVEGSFSIDRVVKSAGTPSDQQKPTVNAYEHILSRGKHENLGLWPENVPIVSAEVKSWQETAFNFNSVFTALLQKANGSFYPSVDLFIVLVLCSCTLMYNELNLVQPSGADTSRIDSKLQSFNTAGNTSPSLVKGTINSQLSVYKIRREEERKGQDRENTELDIELCSENMSNINQ</sequence>
<protein>
    <submittedName>
        <fullName evidence="1">Uncharacterized protein</fullName>
    </submittedName>
</protein>
<gene>
    <name evidence="1" type="ORF">Anapl_04749</name>
</gene>
<organism evidence="1 2">
    <name type="scientific">Anas platyrhynchos</name>
    <name type="common">Mallard</name>
    <name type="synonym">Anas boschas</name>
    <dbReference type="NCBI Taxonomy" id="8839"/>
    <lineage>
        <taxon>Eukaryota</taxon>
        <taxon>Metazoa</taxon>
        <taxon>Chordata</taxon>
        <taxon>Craniata</taxon>
        <taxon>Vertebrata</taxon>
        <taxon>Euteleostomi</taxon>
        <taxon>Archelosauria</taxon>
        <taxon>Archosauria</taxon>
        <taxon>Dinosauria</taxon>
        <taxon>Saurischia</taxon>
        <taxon>Theropoda</taxon>
        <taxon>Coelurosauria</taxon>
        <taxon>Aves</taxon>
        <taxon>Neognathae</taxon>
        <taxon>Galloanserae</taxon>
        <taxon>Anseriformes</taxon>
        <taxon>Anatidae</taxon>
        <taxon>Anatinae</taxon>
        <taxon>Anas</taxon>
    </lineage>
</organism>
<evidence type="ECO:0000313" key="2">
    <source>
        <dbReference type="Proteomes" id="UP000296049"/>
    </source>
</evidence>
<evidence type="ECO:0000313" key="1">
    <source>
        <dbReference type="EMBL" id="EOB05722.1"/>
    </source>
</evidence>
<keyword evidence="2" id="KW-1185">Reference proteome</keyword>
<accession>R0K7G1</accession>
<proteinExistence type="predicted"/>